<dbReference type="Pfam" id="PF22725">
    <property type="entry name" value="GFO_IDH_MocA_C3"/>
    <property type="match status" value="1"/>
</dbReference>
<name>A0ABY5RQA9_9HYPH</name>
<dbReference type="PANTHER" id="PTHR43818">
    <property type="entry name" value="BCDNA.GH03377"/>
    <property type="match status" value="1"/>
</dbReference>
<dbReference type="SUPFAM" id="SSF55347">
    <property type="entry name" value="Glyceraldehyde-3-phosphate dehydrogenase-like, C-terminal domain"/>
    <property type="match status" value="1"/>
</dbReference>
<dbReference type="Pfam" id="PF01408">
    <property type="entry name" value="GFO_IDH_MocA"/>
    <property type="match status" value="1"/>
</dbReference>
<evidence type="ECO:0000259" key="2">
    <source>
        <dbReference type="Pfam" id="PF01408"/>
    </source>
</evidence>
<dbReference type="InterPro" id="IPR036291">
    <property type="entry name" value="NAD(P)-bd_dom_sf"/>
</dbReference>
<protein>
    <submittedName>
        <fullName evidence="4">Gfo/Idh/MocA family oxidoreductase</fullName>
    </submittedName>
</protein>
<dbReference type="InterPro" id="IPR000683">
    <property type="entry name" value="Gfo/Idh/MocA-like_OxRdtase_N"/>
</dbReference>
<dbReference type="RefSeq" id="WP_173946653.1">
    <property type="nucleotide sequence ID" value="NZ_CP102845.1"/>
</dbReference>
<evidence type="ECO:0000313" key="5">
    <source>
        <dbReference type="Proteomes" id="UP001017257"/>
    </source>
</evidence>
<dbReference type="Gene3D" id="3.30.360.10">
    <property type="entry name" value="Dihydrodipicolinate Reductase, domain 2"/>
    <property type="match status" value="1"/>
</dbReference>
<dbReference type="Proteomes" id="UP001017257">
    <property type="component" value="Chromosome"/>
</dbReference>
<dbReference type="Gene3D" id="3.40.50.720">
    <property type="entry name" value="NAD(P)-binding Rossmann-like Domain"/>
    <property type="match status" value="1"/>
</dbReference>
<keyword evidence="5" id="KW-1185">Reference proteome</keyword>
<dbReference type="InterPro" id="IPR055170">
    <property type="entry name" value="GFO_IDH_MocA-like_dom"/>
</dbReference>
<dbReference type="InterPro" id="IPR050463">
    <property type="entry name" value="Gfo/Idh/MocA_oxidrdct_glycsds"/>
</dbReference>
<evidence type="ECO:0000313" key="4">
    <source>
        <dbReference type="EMBL" id="UVF19456.1"/>
    </source>
</evidence>
<evidence type="ECO:0000259" key="3">
    <source>
        <dbReference type="Pfam" id="PF22725"/>
    </source>
</evidence>
<reference evidence="4" key="1">
    <citation type="submission" date="2022-08" db="EMBL/GenBank/DDBJ databases">
        <title>Microvirga terrae sp. nov., isolated from soil.</title>
        <authorList>
            <person name="Kim K.H."/>
            <person name="Seo Y.L."/>
            <person name="Kim J.M."/>
            <person name="Lee J.K."/>
            <person name="Han D.M."/>
            <person name="Jeon C.O."/>
        </authorList>
    </citation>
    <scope>NUCLEOTIDE SEQUENCE</scope>
    <source>
        <strain evidence="4">R24</strain>
    </source>
</reference>
<feature type="domain" description="GFO/IDH/MocA-like oxidoreductase" evidence="3">
    <location>
        <begin position="139"/>
        <end position="272"/>
    </location>
</feature>
<accession>A0ABY5RQA9</accession>
<feature type="domain" description="Gfo/Idh/MocA-like oxidoreductase N-terminal" evidence="2">
    <location>
        <begin position="5"/>
        <end position="130"/>
    </location>
</feature>
<proteinExistence type="predicted"/>
<dbReference type="EMBL" id="CP102845">
    <property type="protein sequence ID" value="UVF19456.1"/>
    <property type="molecule type" value="Genomic_DNA"/>
</dbReference>
<organism evidence="4 5">
    <name type="scientific">Microvirga terrae</name>
    <dbReference type="NCBI Taxonomy" id="2740529"/>
    <lineage>
        <taxon>Bacteria</taxon>
        <taxon>Pseudomonadati</taxon>
        <taxon>Pseudomonadota</taxon>
        <taxon>Alphaproteobacteria</taxon>
        <taxon>Hyphomicrobiales</taxon>
        <taxon>Methylobacteriaceae</taxon>
        <taxon>Microvirga</taxon>
    </lineage>
</organism>
<gene>
    <name evidence="4" type="ORF">HPT29_024035</name>
</gene>
<keyword evidence="1" id="KW-0560">Oxidoreductase</keyword>
<sequence>MTALGIGLIGTGYMGKCHALAWNAVAAVFGDVERPRLAVLAEATPELAERKARELGFARATGDWRSLIADPAVDVVSITTPNAFHPEMAIAALEAGKHVWCEKPMATRLPDADRMLAAARASGKVAALGYNYIQNPMVRLIARLLGEGRVGDVNHVRIEMDEDFMADPEQLFYWKSEASSGHGALDDFGVHALSLIWTLFGGVRRVCGHMAKPYADRPLKDGGRRAVETYDIATTLIELDNGASGVIALNRSAWGRKGRIFIQIFGSKGTIVYDQERMNEVQLYTVDGAKETQGFRTILTSPHHPPYDKFVPAPGHGLGFNDLKIVECRELMRRIAGEAAHLIAFEEGLRIERVVDAIARSAHSGVWVDVPAVGDRQAA</sequence>
<dbReference type="PANTHER" id="PTHR43818:SF11">
    <property type="entry name" value="BCDNA.GH03377"/>
    <property type="match status" value="1"/>
</dbReference>
<dbReference type="SUPFAM" id="SSF51735">
    <property type="entry name" value="NAD(P)-binding Rossmann-fold domains"/>
    <property type="match status" value="1"/>
</dbReference>
<evidence type="ECO:0000256" key="1">
    <source>
        <dbReference type="ARBA" id="ARBA00023002"/>
    </source>
</evidence>